<accession>A0A1L7CZE3</accession>
<dbReference type="KEGG" id="csph:CSPHI_09455"/>
<evidence type="ECO:0000256" key="3">
    <source>
        <dbReference type="ARBA" id="ARBA00022475"/>
    </source>
</evidence>
<dbReference type="InterPro" id="IPR051907">
    <property type="entry name" value="DoxX-like_oxidoreductase"/>
</dbReference>
<reference evidence="8 9" key="1">
    <citation type="submission" date="2014-08" db="EMBL/GenBank/DDBJ databases">
        <title>Complete genome sequence of Corynebacterium sphenisci CECT 5990(T) (=DSM 44792(T)), isolated from healthy wild penguins.</title>
        <authorList>
            <person name="Ruckert C."/>
            <person name="Albersmeier A."/>
            <person name="Winkler A."/>
            <person name="Kalinowski J."/>
        </authorList>
    </citation>
    <scope>NUCLEOTIDE SEQUENCE [LARGE SCALE GENOMIC DNA]</scope>
    <source>
        <strain evidence="8 9">DSM 44792</strain>
    </source>
</reference>
<feature type="transmembrane region" description="Helical" evidence="7">
    <location>
        <begin position="39"/>
        <end position="60"/>
    </location>
</feature>
<evidence type="ECO:0000256" key="2">
    <source>
        <dbReference type="ARBA" id="ARBA00006679"/>
    </source>
</evidence>
<dbReference type="InterPro" id="IPR032808">
    <property type="entry name" value="DoxX"/>
</dbReference>
<comment type="subcellular location">
    <subcellularLocation>
        <location evidence="1">Cell membrane</location>
        <topology evidence="1">Multi-pass membrane protein</topology>
    </subcellularLocation>
</comment>
<keyword evidence="5 7" id="KW-1133">Transmembrane helix</keyword>
<evidence type="ECO:0000313" key="9">
    <source>
        <dbReference type="Proteomes" id="UP000185469"/>
    </source>
</evidence>
<keyword evidence="4 7" id="KW-0812">Transmembrane</keyword>
<dbReference type="AlphaFoldDB" id="A0A1L7CZE3"/>
<evidence type="ECO:0000256" key="7">
    <source>
        <dbReference type="SAM" id="Phobius"/>
    </source>
</evidence>
<dbReference type="OrthoDB" id="1122432at2"/>
<keyword evidence="3" id="KW-1003">Cell membrane</keyword>
<feature type="transmembrane region" description="Helical" evidence="7">
    <location>
        <begin position="104"/>
        <end position="124"/>
    </location>
</feature>
<dbReference type="RefSeq" id="WP_075692715.1">
    <property type="nucleotide sequence ID" value="NZ_CP009248.1"/>
</dbReference>
<dbReference type="PANTHER" id="PTHR33452">
    <property type="entry name" value="OXIDOREDUCTASE CATD-RELATED"/>
    <property type="match status" value="1"/>
</dbReference>
<name>A0A1L7CZE3_9CORY</name>
<evidence type="ECO:0000256" key="4">
    <source>
        <dbReference type="ARBA" id="ARBA00022692"/>
    </source>
</evidence>
<feature type="transmembrane region" description="Helical" evidence="7">
    <location>
        <begin position="9"/>
        <end position="27"/>
    </location>
</feature>
<evidence type="ECO:0000256" key="6">
    <source>
        <dbReference type="ARBA" id="ARBA00023136"/>
    </source>
</evidence>
<keyword evidence="9" id="KW-1185">Reference proteome</keyword>
<dbReference type="STRING" id="1437874.CSPHI_09455"/>
<evidence type="ECO:0000256" key="1">
    <source>
        <dbReference type="ARBA" id="ARBA00004651"/>
    </source>
</evidence>
<dbReference type="EMBL" id="CP009248">
    <property type="protein sequence ID" value="APT91197.1"/>
    <property type="molecule type" value="Genomic_DNA"/>
</dbReference>
<dbReference type="Proteomes" id="UP000185469">
    <property type="component" value="Chromosome"/>
</dbReference>
<evidence type="ECO:0000313" key="8">
    <source>
        <dbReference type="EMBL" id="APT91197.1"/>
    </source>
</evidence>
<protein>
    <submittedName>
        <fullName evidence="8">Membrane protein</fullName>
    </submittedName>
</protein>
<proteinExistence type="inferred from homology"/>
<organism evidence="8 9">
    <name type="scientific">Corynebacterium sphenisci DSM 44792</name>
    <dbReference type="NCBI Taxonomy" id="1437874"/>
    <lineage>
        <taxon>Bacteria</taxon>
        <taxon>Bacillati</taxon>
        <taxon>Actinomycetota</taxon>
        <taxon>Actinomycetes</taxon>
        <taxon>Mycobacteriales</taxon>
        <taxon>Corynebacteriaceae</taxon>
        <taxon>Corynebacterium</taxon>
    </lineage>
</organism>
<keyword evidence="6 7" id="KW-0472">Membrane</keyword>
<gene>
    <name evidence="8" type="ORF">CSPHI_09455</name>
</gene>
<dbReference type="GO" id="GO:0005886">
    <property type="term" value="C:plasma membrane"/>
    <property type="evidence" value="ECO:0007669"/>
    <property type="project" value="UniProtKB-SubCell"/>
</dbReference>
<feature type="transmembrane region" description="Helical" evidence="7">
    <location>
        <begin position="67"/>
        <end position="92"/>
    </location>
</feature>
<comment type="similarity">
    <text evidence="2">Belongs to the DoxX family.</text>
</comment>
<sequence length="134" mass="13822">MDRPAVRDAALLILRLVLGIIFVAHGFDKVFGVGVDATVGYFVAAGIPQAKLTVWLVAVVEMVCGALLILGLLAPAVAGVLLIEMAGAFWFVHLGHGLFVADGGAELVLALIAGLVVVVAFGAGRASLDRAFTR</sequence>
<dbReference type="Pfam" id="PF07681">
    <property type="entry name" value="DoxX"/>
    <property type="match status" value="1"/>
</dbReference>
<dbReference type="PANTHER" id="PTHR33452:SF1">
    <property type="entry name" value="INNER MEMBRANE PROTEIN YPHA-RELATED"/>
    <property type="match status" value="1"/>
</dbReference>
<evidence type="ECO:0000256" key="5">
    <source>
        <dbReference type="ARBA" id="ARBA00022989"/>
    </source>
</evidence>